<accession>A0A9Q9P8E5</accession>
<feature type="transmembrane region" description="Helical" evidence="1">
    <location>
        <begin position="24"/>
        <end position="46"/>
    </location>
</feature>
<reference evidence="2" key="1">
    <citation type="submission" date="2022-09" db="EMBL/GenBank/DDBJ databases">
        <title>Taxonomy of Curtobacterium flaccumfaciens.</title>
        <authorList>
            <person name="Osdaghi E."/>
            <person name="Taghavi S.M."/>
            <person name="Hamidizade M."/>
            <person name="Abachi H."/>
            <person name="Fazliarab A."/>
            <person name="Baeyen S."/>
            <person name="Portier P."/>
            <person name="Van Vaerenbergh J."/>
            <person name="Jacques M.-A."/>
        </authorList>
    </citation>
    <scope>NUCLEOTIDE SEQUENCE</scope>
    <source>
        <strain evidence="2">AGQB46</strain>
    </source>
</reference>
<keyword evidence="1" id="KW-0472">Membrane</keyword>
<dbReference type="EMBL" id="CP106879">
    <property type="protein sequence ID" value="UYC81014.1"/>
    <property type="molecule type" value="Genomic_DNA"/>
</dbReference>
<dbReference type="Proteomes" id="UP001062223">
    <property type="component" value="Chromosome"/>
</dbReference>
<evidence type="ECO:0000313" key="3">
    <source>
        <dbReference type="Proteomes" id="UP001062223"/>
    </source>
</evidence>
<dbReference type="KEGG" id="cpoi:OE229_00700"/>
<dbReference type="AlphaFoldDB" id="A0A9Q9P8E5"/>
<evidence type="ECO:0000313" key="2">
    <source>
        <dbReference type="EMBL" id="UYC81014.1"/>
    </source>
</evidence>
<organism evidence="2 3">
    <name type="scientific">Curtobacterium poinsettiae</name>
    <dbReference type="NCBI Taxonomy" id="159612"/>
    <lineage>
        <taxon>Bacteria</taxon>
        <taxon>Bacillati</taxon>
        <taxon>Actinomycetota</taxon>
        <taxon>Actinomycetes</taxon>
        <taxon>Micrococcales</taxon>
        <taxon>Microbacteriaceae</taxon>
        <taxon>Curtobacterium</taxon>
    </lineage>
</organism>
<keyword evidence="1" id="KW-1133">Transmembrane helix</keyword>
<evidence type="ECO:0000256" key="1">
    <source>
        <dbReference type="SAM" id="Phobius"/>
    </source>
</evidence>
<dbReference type="RefSeq" id="WP_262139264.1">
    <property type="nucleotide sequence ID" value="NZ_CP106879.1"/>
</dbReference>
<proteinExistence type="predicted"/>
<keyword evidence="1" id="KW-0812">Transmembrane</keyword>
<protein>
    <submittedName>
        <fullName evidence="2">Uncharacterized protein</fullName>
    </submittedName>
</protein>
<gene>
    <name evidence="2" type="ORF">OE229_00700</name>
</gene>
<name>A0A9Q9P8E5_9MICO</name>
<sequence length="164" mass="17555">MGVVGTYRPAQKGPARVFLERLQAIGLLFLIIGIPVGTFGFGPSILASYDDGHRMKVVCRVDSAEANMSSSRSAKGAGGAQPQVTFHTNCGNLLYLEGVDRSSMQRIASAVELGERYRFTVGAGSFKLRSGLKILKVAPEIYSYAAVAASEVPRRGSRDSPKDE</sequence>